<accession>A0A7C4ATX0</accession>
<sequence length="186" mass="21247">MRLPKTAVGLLCLLGFVVLNQSHCHGQSVCLAEMEEWRAALVQLQEALGETEKIKDASVAEIIRERVSRRKPGENMADVIRSVLEQKAAQVDESQKRCLALAEQEKTAYQTLNKCASHSTSRRDPSIGLRIRELAKEREKAMRDLKYVMTEEAYIQYLNQRPLTQDDYSYDRQSFSRAWSGAKADR</sequence>
<gene>
    <name evidence="1" type="ORF">ENV54_13425</name>
</gene>
<dbReference type="AlphaFoldDB" id="A0A7C4ATX0"/>
<name>A0A7C4ATX0_9BACT</name>
<organism evidence="1">
    <name type="scientific">Desulfomonile tiedjei</name>
    <dbReference type="NCBI Taxonomy" id="2358"/>
    <lineage>
        <taxon>Bacteria</taxon>
        <taxon>Pseudomonadati</taxon>
        <taxon>Thermodesulfobacteriota</taxon>
        <taxon>Desulfomonilia</taxon>
        <taxon>Desulfomonilales</taxon>
        <taxon>Desulfomonilaceae</taxon>
        <taxon>Desulfomonile</taxon>
    </lineage>
</organism>
<reference evidence="1" key="1">
    <citation type="journal article" date="2020" name="mSystems">
        <title>Genome- and Community-Level Interaction Insights into Carbon Utilization and Element Cycling Functions of Hydrothermarchaeota in Hydrothermal Sediment.</title>
        <authorList>
            <person name="Zhou Z."/>
            <person name="Liu Y."/>
            <person name="Xu W."/>
            <person name="Pan J."/>
            <person name="Luo Z.H."/>
            <person name="Li M."/>
        </authorList>
    </citation>
    <scope>NUCLEOTIDE SEQUENCE [LARGE SCALE GENOMIC DNA]</scope>
    <source>
        <strain evidence="1">SpSt-769</strain>
    </source>
</reference>
<proteinExistence type="predicted"/>
<protein>
    <submittedName>
        <fullName evidence="1">Uncharacterized protein</fullName>
    </submittedName>
</protein>
<evidence type="ECO:0000313" key="1">
    <source>
        <dbReference type="EMBL" id="HGH62283.1"/>
    </source>
</evidence>
<dbReference type="EMBL" id="DTGT01000438">
    <property type="protein sequence ID" value="HGH62283.1"/>
    <property type="molecule type" value="Genomic_DNA"/>
</dbReference>
<comment type="caution">
    <text evidence="1">The sequence shown here is derived from an EMBL/GenBank/DDBJ whole genome shotgun (WGS) entry which is preliminary data.</text>
</comment>